<proteinExistence type="predicted"/>
<feature type="signal peptide" evidence="2">
    <location>
        <begin position="1"/>
        <end position="26"/>
    </location>
</feature>
<feature type="compositionally biased region" description="Low complexity" evidence="1">
    <location>
        <begin position="225"/>
        <end position="236"/>
    </location>
</feature>
<gene>
    <name evidence="3" type="ORF">IFO69_12235</name>
</gene>
<keyword evidence="2" id="KW-0732">Signal</keyword>
<feature type="region of interest" description="Disordered" evidence="1">
    <location>
        <begin position="208"/>
        <end position="236"/>
    </location>
</feature>
<evidence type="ECO:0000313" key="4">
    <source>
        <dbReference type="Proteomes" id="UP000647133"/>
    </source>
</evidence>
<evidence type="ECO:0000313" key="3">
    <source>
        <dbReference type="EMBL" id="MBD8489515.1"/>
    </source>
</evidence>
<feature type="chain" id="PRO_5047524603" evidence="2">
    <location>
        <begin position="27"/>
        <end position="288"/>
    </location>
</feature>
<feature type="compositionally biased region" description="Basic and acidic residues" evidence="1">
    <location>
        <begin position="209"/>
        <end position="222"/>
    </location>
</feature>
<sequence length="288" mass="31824">MKQIKNLSMLLMMFFGIVGFHQEVMAQEEKNDVIVKMDGKKMEGKVTSMGTSSIKFKYAGEDLEYEVNKDEINKIEFASGRVEVVNEVVVAAPVSATPKVSAEERRNKLAVLPFEIITNDQGMMVDAIRAQAQNECANSFIKNTSLITVQDPMITNSILQKNGIDANHLATAANPKEIAELLGVEYVVFGTSDIENKGTVTYGSSATTYKEKEKEKDRRNNETKGTVVSSGSSSTTVDYDTRVSLKIFNDKGQSVFSDSRDAFGSDTDSYTSSLSYMIKRTPWGSKHK</sequence>
<dbReference type="EMBL" id="JACYTQ010000003">
    <property type="protein sequence ID" value="MBD8489515.1"/>
    <property type="molecule type" value="Genomic_DNA"/>
</dbReference>
<dbReference type="Proteomes" id="UP000647133">
    <property type="component" value="Unassembled WGS sequence"/>
</dbReference>
<comment type="caution">
    <text evidence="3">The sequence shown here is derived from an EMBL/GenBank/DDBJ whole genome shotgun (WGS) entry which is preliminary data.</text>
</comment>
<dbReference type="Gene3D" id="3.40.50.10610">
    <property type="entry name" value="ABC-type transport auxiliary lipoprotein component"/>
    <property type="match status" value="1"/>
</dbReference>
<keyword evidence="4" id="KW-1185">Reference proteome</keyword>
<accession>A0ABR9ANM8</accession>
<name>A0ABR9ANM8_9BACT</name>
<reference evidence="3 4" key="1">
    <citation type="submission" date="2020-09" db="EMBL/GenBank/DDBJ databases">
        <title>Echinicola sp. CAU 1574 isolated from sand of Sido Beach.</title>
        <authorList>
            <person name="Kim W."/>
        </authorList>
    </citation>
    <scope>NUCLEOTIDE SEQUENCE [LARGE SCALE GENOMIC DNA]</scope>
    <source>
        <strain evidence="3 4">CAU 1574</strain>
    </source>
</reference>
<organism evidence="3 4">
    <name type="scientific">Echinicola arenosa</name>
    <dbReference type="NCBI Taxonomy" id="2774144"/>
    <lineage>
        <taxon>Bacteria</taxon>
        <taxon>Pseudomonadati</taxon>
        <taxon>Bacteroidota</taxon>
        <taxon>Cytophagia</taxon>
        <taxon>Cytophagales</taxon>
        <taxon>Cyclobacteriaceae</taxon>
        <taxon>Echinicola</taxon>
    </lineage>
</organism>
<evidence type="ECO:0000256" key="1">
    <source>
        <dbReference type="SAM" id="MobiDB-lite"/>
    </source>
</evidence>
<protein>
    <submittedName>
        <fullName evidence="3">Uncharacterized protein</fullName>
    </submittedName>
</protein>
<dbReference type="RefSeq" id="WP_192010380.1">
    <property type="nucleotide sequence ID" value="NZ_JACYTQ010000003.1"/>
</dbReference>
<evidence type="ECO:0000256" key="2">
    <source>
        <dbReference type="SAM" id="SignalP"/>
    </source>
</evidence>